<sequence>MNAHYRRASLVVDDDRSATFWSSRRPTIDLVPEPSLFHRLRPALPYAAAVVAVAALVTGAATLATTPLMTDGVEDVAALDARAMGLAAALDPTGQSARDAAMDRKVAQMQSEMTRLRRALDQSKKGQAALAKSAAGQDEIKALKAKIADLEKTLDASRQASAGKIDELTRMVEAAKTQAATVETAKAEPAKPAESPQLADLRDRVEKIEKASAATVADANPKATDPETTGSISAADGAGSIVKNWSVREVSEGVARLDGRHGLIEVRRGDDTPEFGRVRAVERRDGRWVVVTDRGLVLQRP</sequence>
<organism evidence="3 4">
    <name type="scientific">Methylopila musalis</name>
    <dbReference type="NCBI Taxonomy" id="1134781"/>
    <lineage>
        <taxon>Bacteria</taxon>
        <taxon>Pseudomonadati</taxon>
        <taxon>Pseudomonadota</taxon>
        <taxon>Alphaproteobacteria</taxon>
        <taxon>Hyphomicrobiales</taxon>
        <taxon>Methylopilaceae</taxon>
        <taxon>Methylopila</taxon>
    </lineage>
</organism>
<comment type="caution">
    <text evidence="3">The sequence shown here is derived from an EMBL/GenBank/DDBJ whole genome shotgun (WGS) entry which is preliminary data.</text>
</comment>
<evidence type="ECO:0000256" key="2">
    <source>
        <dbReference type="SAM" id="Phobius"/>
    </source>
</evidence>
<dbReference type="RefSeq" id="WP_378774596.1">
    <property type="nucleotide sequence ID" value="NZ_JBHTMX010000024.1"/>
</dbReference>
<evidence type="ECO:0008006" key="5">
    <source>
        <dbReference type="Google" id="ProtNLM"/>
    </source>
</evidence>
<evidence type="ECO:0000313" key="4">
    <source>
        <dbReference type="Proteomes" id="UP001597171"/>
    </source>
</evidence>
<feature type="region of interest" description="Disordered" evidence="1">
    <location>
        <begin position="215"/>
        <end position="235"/>
    </location>
</feature>
<name>A0ABW3Z5A5_9HYPH</name>
<keyword evidence="4" id="KW-1185">Reference proteome</keyword>
<evidence type="ECO:0000313" key="3">
    <source>
        <dbReference type="EMBL" id="MFD1331392.1"/>
    </source>
</evidence>
<proteinExistence type="predicted"/>
<protein>
    <recommendedName>
        <fullName evidence="5">Chromosome partition protein Smc</fullName>
    </recommendedName>
</protein>
<keyword evidence="2" id="KW-0812">Transmembrane</keyword>
<reference evidence="4" key="1">
    <citation type="journal article" date="2019" name="Int. J. Syst. Evol. Microbiol.">
        <title>The Global Catalogue of Microorganisms (GCM) 10K type strain sequencing project: providing services to taxonomists for standard genome sequencing and annotation.</title>
        <authorList>
            <consortium name="The Broad Institute Genomics Platform"/>
            <consortium name="The Broad Institute Genome Sequencing Center for Infectious Disease"/>
            <person name="Wu L."/>
            <person name="Ma J."/>
        </authorList>
    </citation>
    <scope>NUCLEOTIDE SEQUENCE [LARGE SCALE GENOMIC DNA]</scope>
    <source>
        <strain evidence="4">CCUG 61696</strain>
    </source>
</reference>
<keyword evidence="2" id="KW-1133">Transmembrane helix</keyword>
<dbReference type="Proteomes" id="UP001597171">
    <property type="component" value="Unassembled WGS sequence"/>
</dbReference>
<evidence type="ECO:0000256" key="1">
    <source>
        <dbReference type="SAM" id="MobiDB-lite"/>
    </source>
</evidence>
<feature type="transmembrane region" description="Helical" evidence="2">
    <location>
        <begin position="43"/>
        <end position="64"/>
    </location>
</feature>
<gene>
    <name evidence="3" type="ORF">ACFQ4O_05205</name>
</gene>
<keyword evidence="2" id="KW-0472">Membrane</keyword>
<feature type="region of interest" description="Disordered" evidence="1">
    <location>
        <begin position="180"/>
        <end position="200"/>
    </location>
</feature>
<dbReference type="EMBL" id="JBHTMX010000024">
    <property type="protein sequence ID" value="MFD1331392.1"/>
    <property type="molecule type" value="Genomic_DNA"/>
</dbReference>
<accession>A0ABW3Z5A5</accession>